<evidence type="ECO:0000313" key="9">
    <source>
        <dbReference type="Proteomes" id="UP000009236"/>
    </source>
</evidence>
<keyword evidence="2" id="KW-0819">tRNA processing</keyword>
<proteinExistence type="predicted"/>
<dbReference type="NCBIfam" id="TIGR00188">
    <property type="entry name" value="rnpA"/>
    <property type="match status" value="1"/>
</dbReference>
<protein>
    <recommendedName>
        <fullName evidence="7">Ribonuclease P protein component</fullName>
        <ecNumber evidence="7">3.1.26.5</ecNumber>
    </recommendedName>
</protein>
<evidence type="ECO:0000256" key="6">
    <source>
        <dbReference type="ARBA" id="ARBA00022884"/>
    </source>
</evidence>
<evidence type="ECO:0000313" key="8">
    <source>
        <dbReference type="EMBL" id="AEG45698.1"/>
    </source>
</evidence>
<dbReference type="InterPro" id="IPR014721">
    <property type="entry name" value="Ribsml_uS5_D2-typ_fold_subgr"/>
</dbReference>
<dbReference type="SUPFAM" id="SSF54211">
    <property type="entry name" value="Ribosomal protein S5 domain 2-like"/>
    <property type="match status" value="1"/>
</dbReference>
<keyword evidence="9" id="KW-1185">Reference proteome</keyword>
<evidence type="ECO:0000256" key="3">
    <source>
        <dbReference type="ARBA" id="ARBA00022722"/>
    </source>
</evidence>
<dbReference type="Pfam" id="PF00825">
    <property type="entry name" value="Ribonuclease_P"/>
    <property type="match status" value="1"/>
</dbReference>
<dbReference type="KEGG" id="iva:Isova_3020"/>
<dbReference type="GO" id="GO:0042781">
    <property type="term" value="F:3'-tRNA processing endoribonuclease activity"/>
    <property type="evidence" value="ECO:0007669"/>
    <property type="project" value="TreeGrafter"/>
</dbReference>
<dbReference type="EMBL" id="CP002810">
    <property type="protein sequence ID" value="AEG45698.1"/>
    <property type="molecule type" value="Genomic_DNA"/>
</dbReference>
<keyword evidence="5" id="KW-0378">Hydrolase</keyword>
<dbReference type="Proteomes" id="UP000009236">
    <property type="component" value="Chromosome"/>
</dbReference>
<accession>F6FWQ7</accession>
<name>F6FWQ7_ISOV2</name>
<dbReference type="STRING" id="743718.Isova_3020"/>
<dbReference type="InterPro" id="IPR020568">
    <property type="entry name" value="Ribosomal_Su5_D2-typ_SF"/>
</dbReference>
<keyword evidence="3" id="KW-0540">Nuclease</keyword>
<dbReference type="AlphaFoldDB" id="F6FWQ7"/>
<dbReference type="InterPro" id="IPR020539">
    <property type="entry name" value="RNase_P_CS"/>
</dbReference>
<dbReference type="PANTHER" id="PTHR33992:SF1">
    <property type="entry name" value="RIBONUCLEASE P PROTEIN COMPONENT"/>
    <property type="match status" value="1"/>
</dbReference>
<evidence type="ECO:0000256" key="4">
    <source>
        <dbReference type="ARBA" id="ARBA00022759"/>
    </source>
</evidence>
<dbReference type="InterPro" id="IPR000100">
    <property type="entry name" value="RNase_P"/>
</dbReference>
<dbReference type="GO" id="GO:0000049">
    <property type="term" value="F:tRNA binding"/>
    <property type="evidence" value="ECO:0007669"/>
    <property type="project" value="InterPro"/>
</dbReference>
<gene>
    <name evidence="8" type="ordered locus">Isova_3020</name>
</gene>
<evidence type="ECO:0000256" key="7">
    <source>
        <dbReference type="NCBIfam" id="TIGR00188"/>
    </source>
</evidence>
<evidence type="ECO:0000256" key="2">
    <source>
        <dbReference type="ARBA" id="ARBA00022694"/>
    </source>
</evidence>
<dbReference type="HOGENOM" id="CLU_117179_4_2_11"/>
<keyword evidence="6" id="KW-0694">RNA-binding</keyword>
<dbReference type="EC" id="3.1.26.5" evidence="7"/>
<organism evidence="9">
    <name type="scientific">Isoptericola variabilis (strain 225)</name>
    <dbReference type="NCBI Taxonomy" id="743718"/>
    <lineage>
        <taxon>Bacteria</taxon>
        <taxon>Bacillati</taxon>
        <taxon>Actinomycetota</taxon>
        <taxon>Actinomycetes</taxon>
        <taxon>Micrococcales</taxon>
        <taxon>Promicromonosporaceae</taxon>
        <taxon>Isoptericola</taxon>
    </lineage>
</organism>
<evidence type="ECO:0000256" key="1">
    <source>
        <dbReference type="ARBA" id="ARBA00002663"/>
    </source>
</evidence>
<evidence type="ECO:0000256" key="5">
    <source>
        <dbReference type="ARBA" id="ARBA00022801"/>
    </source>
</evidence>
<keyword evidence="4" id="KW-0255">Endonuclease</keyword>
<dbReference type="eggNOG" id="COG0594">
    <property type="taxonomic scope" value="Bacteria"/>
</dbReference>
<dbReference type="Gene3D" id="3.30.230.10">
    <property type="match status" value="1"/>
</dbReference>
<dbReference type="GO" id="GO:0030677">
    <property type="term" value="C:ribonuclease P complex"/>
    <property type="evidence" value="ECO:0007669"/>
    <property type="project" value="TreeGrafter"/>
</dbReference>
<dbReference type="GO" id="GO:0004526">
    <property type="term" value="F:ribonuclease P activity"/>
    <property type="evidence" value="ECO:0007669"/>
    <property type="project" value="UniProtKB-UniRule"/>
</dbReference>
<dbReference type="PROSITE" id="PS00648">
    <property type="entry name" value="RIBONUCLEASE_P"/>
    <property type="match status" value="1"/>
</dbReference>
<reference evidence="8 9" key="1">
    <citation type="submission" date="2011-05" db="EMBL/GenBank/DDBJ databases">
        <title>Complete sequence of Isoptericola variabilis 225.</title>
        <authorList>
            <consortium name="US DOE Joint Genome Institute"/>
            <person name="Lucas S."/>
            <person name="Han J."/>
            <person name="Lapidus A."/>
            <person name="Cheng J.-F."/>
            <person name="Goodwin L."/>
            <person name="Pitluck S."/>
            <person name="Peters L."/>
            <person name="Mikhailova N."/>
            <person name="Zeytun A."/>
            <person name="Han C."/>
            <person name="Tapia R."/>
            <person name="Land M."/>
            <person name="Hauser L."/>
            <person name="Kyrpides N."/>
            <person name="Ivanova N."/>
            <person name="Pagani I."/>
            <person name="Siebers A."/>
            <person name="Allgaier M."/>
            <person name="Thelen M."/>
            <person name="Hugenholtz P."/>
            <person name="Gladden J."/>
            <person name="Woyke T."/>
        </authorList>
    </citation>
    <scope>NUCLEOTIDE SEQUENCE [LARGE SCALE GENOMIC DNA]</scope>
    <source>
        <strain evidence="9">225</strain>
    </source>
</reference>
<dbReference type="PANTHER" id="PTHR33992">
    <property type="entry name" value="RIBONUCLEASE P PROTEIN COMPONENT"/>
    <property type="match status" value="1"/>
</dbReference>
<comment type="function">
    <text evidence="1">RNaseP catalyzes the removal of the 5'-leader sequence from pre-tRNA to produce the mature 5'-terminus. It can also cleave other RNA substrates such as 4.5S RNA. The protein component plays an auxiliary but essential role in vivo by binding to the 5'-leader sequence and broadening the substrate specificity of the ribozyme.</text>
</comment>
<sequence>MVVHLALDEPEGPPQVGLVVSKAVGNAVHRNLVKRRLRSAASAHLDELPDGALAVVRALPQAAQASYSELDRDVAQGFHRAVERSRSRPTRPAEGAS</sequence>